<dbReference type="InterPro" id="IPR050306">
    <property type="entry name" value="PfkB_Carbo_kinase"/>
</dbReference>
<gene>
    <name evidence="5" type="ORF">SH580_15735</name>
</gene>
<name>A0ABZ0RI65_9BACT</name>
<evidence type="ECO:0000313" key="5">
    <source>
        <dbReference type="EMBL" id="WPJ94881.1"/>
    </source>
</evidence>
<reference evidence="5 6" key="1">
    <citation type="submission" date="2023-11" db="EMBL/GenBank/DDBJ databases">
        <title>Coraliomargarita sp. nov., isolated from marine algae.</title>
        <authorList>
            <person name="Lee J.K."/>
            <person name="Baek J.H."/>
            <person name="Kim J.M."/>
            <person name="Choi D.G."/>
            <person name="Jeon C.O."/>
        </authorList>
    </citation>
    <scope>NUCLEOTIDE SEQUENCE [LARGE SCALE GENOMIC DNA]</scope>
    <source>
        <strain evidence="5 6">J2-16</strain>
    </source>
</reference>
<protein>
    <submittedName>
        <fullName evidence="5">Carbohydrate kinase</fullName>
        <ecNumber evidence="5">2.7.1.-</ecNumber>
    </submittedName>
</protein>
<evidence type="ECO:0000259" key="4">
    <source>
        <dbReference type="Pfam" id="PF00294"/>
    </source>
</evidence>
<sequence length="295" mass="32207">MNKNFTVAGIGELLWDVFPHRARIGGAPANFAWHCSQIGAKAYPISSIGKDDFGHRMRTELDKAGVDTSYISTNETYPTGQAKVTFDPVGKPNYEIVLNAAWDHLTLTPELKQLASKTDAICFGSLAQRSPESRASIQDFLAAMPADSLKIFDVNLRQAFHSKEVVERSLQLANILKLSDEELAVLAKYFGLTGNVNEQLQQLQTQFDLRLLIYTRGEHGSLLVSAEAINDAPCHPVDMIDSVGAGDSFTAAICMSLLHGLPLNQVNIFANQVASFVCSQVGATPVLPDQFKLIK</sequence>
<dbReference type="RefSeq" id="WP_319831789.1">
    <property type="nucleotide sequence ID" value="NZ_CP138858.1"/>
</dbReference>
<keyword evidence="2 5" id="KW-0808">Transferase</keyword>
<evidence type="ECO:0000313" key="6">
    <source>
        <dbReference type="Proteomes" id="UP001324993"/>
    </source>
</evidence>
<dbReference type="InterPro" id="IPR002173">
    <property type="entry name" value="Carboh/pur_kinase_PfkB_CS"/>
</dbReference>
<dbReference type="EC" id="2.7.1.-" evidence="5"/>
<dbReference type="CDD" id="cd01167">
    <property type="entry name" value="bac_FRK"/>
    <property type="match status" value="1"/>
</dbReference>
<dbReference type="InterPro" id="IPR029056">
    <property type="entry name" value="Ribokinase-like"/>
</dbReference>
<dbReference type="Pfam" id="PF00294">
    <property type="entry name" value="PfkB"/>
    <property type="match status" value="1"/>
</dbReference>
<dbReference type="InterPro" id="IPR011611">
    <property type="entry name" value="PfkB_dom"/>
</dbReference>
<comment type="similarity">
    <text evidence="1">Belongs to the carbohydrate kinase PfkB family.</text>
</comment>
<feature type="domain" description="Carbohydrate kinase PfkB" evidence="4">
    <location>
        <begin position="23"/>
        <end position="288"/>
    </location>
</feature>
<evidence type="ECO:0000256" key="1">
    <source>
        <dbReference type="ARBA" id="ARBA00010688"/>
    </source>
</evidence>
<keyword evidence="3 5" id="KW-0418">Kinase</keyword>
<dbReference type="PROSITE" id="PS00583">
    <property type="entry name" value="PFKB_KINASES_1"/>
    <property type="match status" value="1"/>
</dbReference>
<dbReference type="EMBL" id="CP138858">
    <property type="protein sequence ID" value="WPJ94881.1"/>
    <property type="molecule type" value="Genomic_DNA"/>
</dbReference>
<evidence type="ECO:0000256" key="3">
    <source>
        <dbReference type="ARBA" id="ARBA00022777"/>
    </source>
</evidence>
<proteinExistence type="inferred from homology"/>
<keyword evidence="6" id="KW-1185">Reference proteome</keyword>
<accession>A0ABZ0RI65</accession>
<dbReference type="Proteomes" id="UP001324993">
    <property type="component" value="Chromosome"/>
</dbReference>
<dbReference type="SUPFAM" id="SSF53613">
    <property type="entry name" value="Ribokinase-like"/>
    <property type="match status" value="1"/>
</dbReference>
<dbReference type="PANTHER" id="PTHR43085">
    <property type="entry name" value="HEXOKINASE FAMILY MEMBER"/>
    <property type="match status" value="1"/>
</dbReference>
<organism evidence="5 6">
    <name type="scientific">Coraliomargarita algicola</name>
    <dbReference type="NCBI Taxonomy" id="3092156"/>
    <lineage>
        <taxon>Bacteria</taxon>
        <taxon>Pseudomonadati</taxon>
        <taxon>Verrucomicrobiota</taxon>
        <taxon>Opitutia</taxon>
        <taxon>Puniceicoccales</taxon>
        <taxon>Coraliomargaritaceae</taxon>
        <taxon>Coraliomargarita</taxon>
    </lineage>
</organism>
<evidence type="ECO:0000256" key="2">
    <source>
        <dbReference type="ARBA" id="ARBA00022679"/>
    </source>
</evidence>
<dbReference type="PANTHER" id="PTHR43085:SF57">
    <property type="entry name" value="CARBOHYDRATE KINASE PFKB DOMAIN-CONTAINING PROTEIN"/>
    <property type="match status" value="1"/>
</dbReference>
<dbReference type="Gene3D" id="3.40.1190.20">
    <property type="match status" value="1"/>
</dbReference>
<dbReference type="GO" id="GO:0016301">
    <property type="term" value="F:kinase activity"/>
    <property type="evidence" value="ECO:0007669"/>
    <property type="project" value="UniProtKB-KW"/>
</dbReference>